<protein>
    <submittedName>
        <fullName evidence="1">Carboxylate--amine ligase</fullName>
    </submittedName>
</protein>
<reference evidence="1 2" key="1">
    <citation type="submission" date="2017-07" db="EMBL/GenBank/DDBJ databases">
        <title>Draft whole genome sequences of clinical Proprionibacteriaceae strains.</title>
        <authorList>
            <person name="Bernier A.-M."/>
            <person name="Bernard K."/>
            <person name="Domingo M.-C."/>
        </authorList>
    </citation>
    <scope>NUCLEOTIDE SEQUENCE [LARGE SCALE GENOMIC DNA]</scope>
    <source>
        <strain evidence="1 2">NML 130396</strain>
    </source>
</reference>
<dbReference type="InterPro" id="IPR019151">
    <property type="entry name" value="Proteasome_assmbl_chaperone_2"/>
</dbReference>
<accession>A0A255HAM1</accession>
<evidence type="ECO:0000313" key="2">
    <source>
        <dbReference type="Proteomes" id="UP000216311"/>
    </source>
</evidence>
<dbReference type="Gene3D" id="3.40.50.10900">
    <property type="entry name" value="PAC-like subunit"/>
    <property type="match status" value="1"/>
</dbReference>
<dbReference type="InterPro" id="IPR008492">
    <property type="entry name" value="Rv2714-like"/>
</dbReference>
<evidence type="ECO:0000313" key="1">
    <source>
        <dbReference type="EMBL" id="OYO24356.1"/>
    </source>
</evidence>
<proteinExistence type="predicted"/>
<dbReference type="GO" id="GO:0016874">
    <property type="term" value="F:ligase activity"/>
    <property type="evidence" value="ECO:0007669"/>
    <property type="project" value="UniProtKB-KW"/>
</dbReference>
<dbReference type="Pfam" id="PF09754">
    <property type="entry name" value="PAC2"/>
    <property type="match status" value="1"/>
</dbReference>
<dbReference type="EMBL" id="NMVQ01000004">
    <property type="protein sequence ID" value="OYO24356.1"/>
    <property type="molecule type" value="Genomic_DNA"/>
</dbReference>
<sequence length="274" mass="29393">MPDLRELQDPLAVLAFSGWNDAGSAATDAVAHLIEVSNARVAFTLDGEDHYDFQVNRPTVSRGVDRDRITWPRTEVLAGRLGGRDLVLVTGAEPNMRWRSFAATVVSALRSAKPSLVICLGALLADNAHTRPVPVSRTSSDSKLRERLALGAPTYEGPTGITGVLASTCADAGMQVASLWAAVPHYVAQPPNPKATLALLGRLEDLTGLAVDPGELPELGRAWERGVAELIDDDPELSSYVASLEADQDETELPEASGDAIAAEFERYLRRRDS</sequence>
<dbReference type="Proteomes" id="UP000216311">
    <property type="component" value="Unassembled WGS sequence"/>
</dbReference>
<keyword evidence="2" id="KW-1185">Reference proteome</keyword>
<dbReference type="InterPro" id="IPR038389">
    <property type="entry name" value="PSMG2_sf"/>
</dbReference>
<dbReference type="OrthoDB" id="150941at2"/>
<gene>
    <name evidence="1" type="ORF">CGZ93_03935</name>
</gene>
<comment type="caution">
    <text evidence="1">The sequence shown here is derived from an EMBL/GenBank/DDBJ whole genome shotgun (WGS) entry which is preliminary data.</text>
</comment>
<dbReference type="SUPFAM" id="SSF159659">
    <property type="entry name" value="Cgl1923-like"/>
    <property type="match status" value="1"/>
</dbReference>
<keyword evidence="1" id="KW-0436">Ligase</keyword>
<dbReference type="PIRSF" id="PIRSF028754">
    <property type="entry name" value="UCP028754"/>
    <property type="match status" value="1"/>
</dbReference>
<organism evidence="1 2">
    <name type="scientific">Enemella dayhoffiae</name>
    <dbReference type="NCBI Taxonomy" id="2016507"/>
    <lineage>
        <taxon>Bacteria</taxon>
        <taxon>Bacillati</taxon>
        <taxon>Actinomycetota</taxon>
        <taxon>Actinomycetes</taxon>
        <taxon>Propionibacteriales</taxon>
        <taxon>Propionibacteriaceae</taxon>
        <taxon>Enemella</taxon>
    </lineage>
</organism>
<name>A0A255HAM1_9ACTN</name>
<dbReference type="AlphaFoldDB" id="A0A255HAM1"/>